<dbReference type="Pfam" id="PF00497">
    <property type="entry name" value="SBP_bac_3"/>
    <property type="match status" value="1"/>
</dbReference>
<gene>
    <name evidence="3" type="ORF">CAY53_07655</name>
</gene>
<evidence type="ECO:0000256" key="1">
    <source>
        <dbReference type="ARBA" id="ARBA00022729"/>
    </source>
</evidence>
<protein>
    <recommendedName>
        <fullName evidence="2">Solute-binding protein family 3/N-terminal domain-containing protein</fullName>
    </recommendedName>
</protein>
<feature type="domain" description="Solute-binding protein family 3/N-terminal" evidence="2">
    <location>
        <begin position="47"/>
        <end position="269"/>
    </location>
</feature>
<dbReference type="Gene3D" id="3.40.190.10">
    <property type="entry name" value="Periplasmic binding protein-like II"/>
    <property type="match status" value="2"/>
</dbReference>
<dbReference type="PANTHER" id="PTHR35936">
    <property type="entry name" value="MEMBRANE-BOUND LYTIC MUREIN TRANSGLYCOSYLASE F"/>
    <property type="match status" value="1"/>
</dbReference>
<dbReference type="PANTHER" id="PTHR35936:SF19">
    <property type="entry name" value="AMINO-ACID-BINDING PROTEIN YXEM-RELATED"/>
    <property type="match status" value="1"/>
</dbReference>
<dbReference type="AlphaFoldDB" id="A0A2L1GRM5"/>
<organism evidence="3 4">
    <name type="scientific">Desulfobulbus oralis</name>
    <dbReference type="NCBI Taxonomy" id="1986146"/>
    <lineage>
        <taxon>Bacteria</taxon>
        <taxon>Pseudomonadati</taxon>
        <taxon>Thermodesulfobacteriota</taxon>
        <taxon>Desulfobulbia</taxon>
        <taxon>Desulfobulbales</taxon>
        <taxon>Desulfobulbaceae</taxon>
        <taxon>Desulfobulbus</taxon>
    </lineage>
</organism>
<proteinExistence type="predicted"/>
<dbReference type="EMBL" id="CP021255">
    <property type="protein sequence ID" value="AVD72288.1"/>
    <property type="molecule type" value="Genomic_DNA"/>
</dbReference>
<evidence type="ECO:0000313" key="4">
    <source>
        <dbReference type="Proteomes" id="UP000239867"/>
    </source>
</evidence>
<evidence type="ECO:0000313" key="3">
    <source>
        <dbReference type="EMBL" id="AVD72288.1"/>
    </source>
</evidence>
<evidence type="ECO:0000259" key="2">
    <source>
        <dbReference type="SMART" id="SM00062"/>
    </source>
</evidence>
<dbReference type="KEGG" id="deo:CAY53_07655"/>
<name>A0A2L1GRM5_9BACT</name>
<dbReference type="InterPro" id="IPR001638">
    <property type="entry name" value="Solute-binding_3/MltF_N"/>
</dbReference>
<dbReference type="SUPFAM" id="SSF53850">
    <property type="entry name" value="Periplasmic binding protein-like II"/>
    <property type="match status" value="1"/>
</dbReference>
<accession>A0A2L1GRM5</accession>
<dbReference type="OrthoDB" id="6192933at2"/>
<keyword evidence="1" id="KW-0732">Signal</keyword>
<dbReference type="Proteomes" id="UP000239867">
    <property type="component" value="Chromosome"/>
</dbReference>
<reference evidence="3 4" key="1">
    <citation type="journal article" date="2018" name="MBio">
        <title>Insights into the evolution of host association through the isolation and characterization of a novel human periodontal pathobiont, Desulfobulbus oralis.</title>
        <authorList>
            <person name="Cross K.L."/>
            <person name="Chirania P."/>
            <person name="Xiong W."/>
            <person name="Beall C.J."/>
            <person name="Elkins J.G."/>
            <person name="Giannone R.J."/>
            <person name="Griffen A.L."/>
            <person name="Guss A.M."/>
            <person name="Hettich R.L."/>
            <person name="Joshi S.S."/>
            <person name="Mokrzan E.M."/>
            <person name="Martin R.K."/>
            <person name="Zhulin I.B."/>
            <person name="Leys E.J."/>
            <person name="Podar M."/>
        </authorList>
    </citation>
    <scope>NUCLEOTIDE SEQUENCE [LARGE SCALE GENOMIC DNA]</scope>
    <source>
        <strain evidence="3 4">ORNL</strain>
    </source>
</reference>
<dbReference type="SMART" id="SM00062">
    <property type="entry name" value="PBPb"/>
    <property type="match status" value="1"/>
</dbReference>
<keyword evidence="4" id="KW-1185">Reference proteome</keyword>
<sequence>MMGKGKKAMLYKKSGFLLQKSIVVALLAAVCVCVCGGGGGTASAEGRLKVGGTGDTPPVYFKDAQSVLIGFEVDVLREIGRRIGKDMEFTAIDWPRKTEILNSGTIDVIASALSITDKRKVSYSITQPIINNAQVTVVLADSPVKEQDDLGTKTVCVLEGSFIIPIVEKFRGKSGPVAAIQTDTNESCLISMMGGEVDATVVDKVTAYYYVKHNPGVFRILPGSFAKDRSAFALRKSEAALRDQFDRAIAEMENDGTMGRLRKRWFDEELCCLIELNNKIYMKKTL</sequence>